<evidence type="ECO:0000256" key="1">
    <source>
        <dbReference type="SAM" id="MobiDB-lite"/>
    </source>
</evidence>
<dbReference type="Gene3D" id="2.60.40.2970">
    <property type="match status" value="1"/>
</dbReference>
<feature type="chain" id="PRO_5043384724" evidence="2">
    <location>
        <begin position="20"/>
        <end position="241"/>
    </location>
</feature>
<evidence type="ECO:0000313" key="3">
    <source>
        <dbReference type="EMBL" id="KAK7013988.1"/>
    </source>
</evidence>
<name>A0AAW0AN84_9AGAR</name>
<comment type="caution">
    <text evidence="3">The sequence shown here is derived from an EMBL/GenBank/DDBJ whole genome shotgun (WGS) entry which is preliminary data.</text>
</comment>
<sequence length="241" mass="25867">MSFAFFSLVFATLALPSAASSSPTLSLFLSGPSKVTTVRELHITTTLVNTDDAEVKLLNDPRTVLSTFETDTFTITDPTGKSPSFHGVAVKYVPATVLKTNLPESFTVLAPGASVQIAHDLSKAYNFTSSGEASYDIVANNEFNYVDANGELQTIHASHPSQHTTAISGELAVARRSLDKRISYESCDSVTQTSRALSSRPLLRRRTMLPSLNRTSPRTLRPRPASLPGSAPTPVLTKAPS</sequence>
<dbReference type="AlphaFoldDB" id="A0AAW0AN84"/>
<dbReference type="EMBL" id="JAWWNJ010000058">
    <property type="protein sequence ID" value="KAK7013988.1"/>
    <property type="molecule type" value="Genomic_DNA"/>
</dbReference>
<keyword evidence="2" id="KW-0732">Signal</keyword>
<feature type="region of interest" description="Disordered" evidence="1">
    <location>
        <begin position="195"/>
        <end position="241"/>
    </location>
</feature>
<keyword evidence="4" id="KW-1185">Reference proteome</keyword>
<organism evidence="3 4">
    <name type="scientific">Favolaschia claudopus</name>
    <dbReference type="NCBI Taxonomy" id="2862362"/>
    <lineage>
        <taxon>Eukaryota</taxon>
        <taxon>Fungi</taxon>
        <taxon>Dikarya</taxon>
        <taxon>Basidiomycota</taxon>
        <taxon>Agaricomycotina</taxon>
        <taxon>Agaricomycetes</taxon>
        <taxon>Agaricomycetidae</taxon>
        <taxon>Agaricales</taxon>
        <taxon>Marasmiineae</taxon>
        <taxon>Mycenaceae</taxon>
        <taxon>Favolaschia</taxon>
    </lineage>
</organism>
<dbReference type="Proteomes" id="UP001362999">
    <property type="component" value="Unassembled WGS sequence"/>
</dbReference>
<gene>
    <name evidence="3" type="ORF">R3P38DRAFT_3004372</name>
</gene>
<accession>A0AAW0AN84</accession>
<protein>
    <submittedName>
        <fullName evidence="3">Uncharacterized protein</fullName>
    </submittedName>
</protein>
<reference evidence="3 4" key="1">
    <citation type="journal article" date="2024" name="J Genomics">
        <title>Draft genome sequencing and assembly of Favolaschia claudopus CIRM-BRFM 2984 isolated from oak limbs.</title>
        <authorList>
            <person name="Navarro D."/>
            <person name="Drula E."/>
            <person name="Chaduli D."/>
            <person name="Cazenave R."/>
            <person name="Ahrendt S."/>
            <person name="Wang J."/>
            <person name="Lipzen A."/>
            <person name="Daum C."/>
            <person name="Barry K."/>
            <person name="Grigoriev I.V."/>
            <person name="Favel A."/>
            <person name="Rosso M.N."/>
            <person name="Martin F."/>
        </authorList>
    </citation>
    <scope>NUCLEOTIDE SEQUENCE [LARGE SCALE GENOMIC DNA]</scope>
    <source>
        <strain evidence="3 4">CIRM-BRFM 2984</strain>
    </source>
</reference>
<evidence type="ECO:0000313" key="4">
    <source>
        <dbReference type="Proteomes" id="UP001362999"/>
    </source>
</evidence>
<feature type="signal peptide" evidence="2">
    <location>
        <begin position="1"/>
        <end position="19"/>
    </location>
</feature>
<proteinExistence type="predicted"/>
<evidence type="ECO:0000256" key="2">
    <source>
        <dbReference type="SAM" id="SignalP"/>
    </source>
</evidence>